<accession>A0A226DH19</accession>
<organism evidence="2 3">
    <name type="scientific">Folsomia candida</name>
    <name type="common">Springtail</name>
    <dbReference type="NCBI Taxonomy" id="158441"/>
    <lineage>
        <taxon>Eukaryota</taxon>
        <taxon>Metazoa</taxon>
        <taxon>Ecdysozoa</taxon>
        <taxon>Arthropoda</taxon>
        <taxon>Hexapoda</taxon>
        <taxon>Collembola</taxon>
        <taxon>Entomobryomorpha</taxon>
        <taxon>Isotomoidea</taxon>
        <taxon>Isotomidae</taxon>
        <taxon>Proisotominae</taxon>
        <taxon>Folsomia</taxon>
    </lineage>
</organism>
<feature type="transmembrane region" description="Helical" evidence="1">
    <location>
        <begin position="20"/>
        <end position="39"/>
    </location>
</feature>
<feature type="transmembrane region" description="Helical" evidence="1">
    <location>
        <begin position="408"/>
        <end position="436"/>
    </location>
</feature>
<reference evidence="2 3" key="1">
    <citation type="submission" date="2015-12" db="EMBL/GenBank/DDBJ databases">
        <title>The genome of Folsomia candida.</title>
        <authorList>
            <person name="Faddeeva A."/>
            <person name="Derks M.F."/>
            <person name="Anvar Y."/>
            <person name="Smit S."/>
            <person name="Van Straalen N."/>
            <person name="Roelofs D."/>
        </authorList>
    </citation>
    <scope>NUCLEOTIDE SEQUENCE [LARGE SCALE GENOMIC DNA]</scope>
    <source>
        <strain evidence="2 3">VU population</strain>
        <tissue evidence="2">Whole body</tissue>
    </source>
</reference>
<evidence type="ECO:0000313" key="2">
    <source>
        <dbReference type="EMBL" id="OXA44440.1"/>
    </source>
</evidence>
<keyword evidence="1" id="KW-0472">Membrane</keyword>
<feature type="transmembrane region" description="Helical" evidence="1">
    <location>
        <begin position="324"/>
        <end position="343"/>
    </location>
</feature>
<keyword evidence="1" id="KW-0812">Transmembrane</keyword>
<feature type="transmembrane region" description="Helical" evidence="1">
    <location>
        <begin position="165"/>
        <end position="189"/>
    </location>
</feature>
<name>A0A226DH19_FOLCA</name>
<gene>
    <name evidence="2" type="ORF">Fcan01_20764</name>
</gene>
<comment type="caution">
    <text evidence="2">The sequence shown here is derived from an EMBL/GenBank/DDBJ whole genome shotgun (WGS) entry which is preliminary data.</text>
</comment>
<feature type="transmembrane region" description="Helical" evidence="1">
    <location>
        <begin position="136"/>
        <end position="159"/>
    </location>
</feature>
<sequence length="548" mass="62286">MGPYHICKAHQDLRGAGGEALLLSFYTIPTVHGLLVMFLPCQPGLLSSILCSLNNSLQHCSIVKLFFAAFEFLTFMQGCIGWGYYIITVLLTGVTFLLIECGNFVKLHKLGIADLIEYRKVQVFEKLLNACTRGQIFLTAALIMPACQMTLSFVAIKVLHSGHNWMAVALLWVYLMALRFTLLTFSAAAKLYGLSQKWIKECKGADRKKFARKFQKSLRPLRLEFGNNFVEVLTPLVVQEFCLVQTNFIRVFKEVDMLTCKCMSTAQWWNHPKSRATANFNRKWIPISNLFGLILHIVPLISTLPVLLDPKNPAFFPNIFPPDTFIHFVVYVMYIPSFVYAVYQWTYIEKTILLVSSAIMILLVPLVREELNVGVANNFGRKFQTTGLRHNPENVVFVYRSLQLFEKLISIAIGPFIPICQAIFSQIFIYTGYILIVDRENLDASFSLVLLTCIPSMMICWVTFLAFAAKVHKGSQICIRSWTFGATGWSQKDTKYMGKFGKSCKPLSFGYPGIMMITHKTVVNFVQGNVRGLFRTVLELRKGRFPLH</sequence>
<protein>
    <submittedName>
        <fullName evidence="2">Uncharacterized protein</fullName>
    </submittedName>
</protein>
<dbReference type="Proteomes" id="UP000198287">
    <property type="component" value="Unassembled WGS sequence"/>
</dbReference>
<dbReference type="OrthoDB" id="8297494at2759"/>
<feature type="transmembrane region" description="Helical" evidence="1">
    <location>
        <begin position="284"/>
        <end position="304"/>
    </location>
</feature>
<dbReference type="EMBL" id="LNIX01000019">
    <property type="protein sequence ID" value="OXA44440.1"/>
    <property type="molecule type" value="Genomic_DNA"/>
</dbReference>
<dbReference type="AlphaFoldDB" id="A0A226DH19"/>
<proteinExistence type="predicted"/>
<feature type="transmembrane region" description="Helical" evidence="1">
    <location>
        <begin position="82"/>
        <end position="99"/>
    </location>
</feature>
<keyword evidence="1" id="KW-1133">Transmembrane helix</keyword>
<evidence type="ECO:0000256" key="1">
    <source>
        <dbReference type="SAM" id="Phobius"/>
    </source>
</evidence>
<evidence type="ECO:0000313" key="3">
    <source>
        <dbReference type="Proteomes" id="UP000198287"/>
    </source>
</evidence>
<keyword evidence="3" id="KW-1185">Reference proteome</keyword>
<feature type="transmembrane region" description="Helical" evidence="1">
    <location>
        <begin position="448"/>
        <end position="469"/>
    </location>
</feature>